<dbReference type="SUPFAM" id="SSF56645">
    <property type="entry name" value="Acyl-CoA dehydrogenase NM domain-like"/>
    <property type="match status" value="1"/>
</dbReference>
<evidence type="ECO:0000256" key="1">
    <source>
        <dbReference type="ARBA" id="ARBA00001974"/>
    </source>
</evidence>
<comment type="cofactor">
    <cofactor evidence="1 6">
        <name>FAD</name>
        <dbReference type="ChEBI" id="CHEBI:57692"/>
    </cofactor>
</comment>
<dbReference type="Proteomes" id="UP000462055">
    <property type="component" value="Unassembled WGS sequence"/>
</dbReference>
<sequence length="400" mass="43660">MTATATGLTAFRAHVRDWCRTHIPVGWREAQTGVGEEEFVAFQKAWFQELRRAGFAVPHWPAEWGGGMPVAEQIVLYQELAAHDAPRLVLAFVAIHHAAATLLAAGTDEQRRRHLPAILDGEIWVQGFSEPGAGSDLAALRTTARRERGAYVVNGQKLWASGAAHADWCLLLARTDPKAPKRRGISYFLLDMRTPGIDVRPIRQATGESHFCEVFLNDVEVPAANLVGPANEGWRVAQETLGAERGMTMLELAERLGNAGFRRLVELCSRPGPGGARPIGDSPVADRLAALETEVTGLRALCRDLVERHEAGTVGRADASIVKLYYSELLQRMTDFGTEVAGLAAHTELRKPLSSSWESGAWALDFIGSWEWTIPGGTSEIQRTIIAERGLGLPREPKGA</sequence>
<dbReference type="InterPro" id="IPR013786">
    <property type="entry name" value="AcylCoA_DH/ox_N"/>
</dbReference>
<dbReference type="InterPro" id="IPR036250">
    <property type="entry name" value="AcylCo_DH-like_C"/>
</dbReference>
<evidence type="ECO:0000313" key="11">
    <source>
        <dbReference type="Proteomes" id="UP000462055"/>
    </source>
</evidence>
<comment type="similarity">
    <text evidence="2 6">Belongs to the acyl-CoA dehydrogenase family.</text>
</comment>
<dbReference type="InterPro" id="IPR037069">
    <property type="entry name" value="AcylCoA_DH/ox_N_sf"/>
</dbReference>
<evidence type="ECO:0000256" key="5">
    <source>
        <dbReference type="ARBA" id="ARBA00023002"/>
    </source>
</evidence>
<dbReference type="Gene3D" id="1.10.540.10">
    <property type="entry name" value="Acyl-CoA dehydrogenase/oxidase, N-terminal domain"/>
    <property type="match status" value="1"/>
</dbReference>
<dbReference type="EMBL" id="WBMS02000020">
    <property type="protein sequence ID" value="MWA03525.1"/>
    <property type="molecule type" value="Genomic_DNA"/>
</dbReference>
<dbReference type="Pfam" id="PF02771">
    <property type="entry name" value="Acyl-CoA_dh_N"/>
    <property type="match status" value="1"/>
</dbReference>
<dbReference type="InterPro" id="IPR052161">
    <property type="entry name" value="Mycobact_Acyl-CoA_DH"/>
</dbReference>
<dbReference type="GO" id="GO:0050660">
    <property type="term" value="F:flavin adenine dinucleotide binding"/>
    <property type="evidence" value="ECO:0007669"/>
    <property type="project" value="InterPro"/>
</dbReference>
<dbReference type="FunFam" id="2.40.110.10:FF:000011">
    <property type="entry name" value="Acyl-CoA dehydrogenase FadE34"/>
    <property type="match status" value="1"/>
</dbReference>
<evidence type="ECO:0000313" key="10">
    <source>
        <dbReference type="EMBL" id="MWA03525.1"/>
    </source>
</evidence>
<dbReference type="PANTHER" id="PTHR43292:SF3">
    <property type="entry name" value="ACYL-COA DEHYDROGENASE FADE29"/>
    <property type="match status" value="1"/>
</dbReference>
<feature type="domain" description="Acyl-CoA dehydrogenase/oxidase N-terminal" evidence="9">
    <location>
        <begin position="10"/>
        <end position="122"/>
    </location>
</feature>
<dbReference type="InterPro" id="IPR009100">
    <property type="entry name" value="AcylCoA_DH/oxidase_NM_dom_sf"/>
</dbReference>
<dbReference type="Gene3D" id="2.40.110.10">
    <property type="entry name" value="Butyryl-CoA Dehydrogenase, subunit A, domain 2"/>
    <property type="match status" value="1"/>
</dbReference>
<dbReference type="GO" id="GO:0005886">
    <property type="term" value="C:plasma membrane"/>
    <property type="evidence" value="ECO:0007669"/>
    <property type="project" value="TreeGrafter"/>
</dbReference>
<dbReference type="AlphaFoldDB" id="A0A6I4MG25"/>
<dbReference type="Pfam" id="PF02770">
    <property type="entry name" value="Acyl-CoA_dh_M"/>
    <property type="match status" value="1"/>
</dbReference>
<evidence type="ECO:0000259" key="7">
    <source>
        <dbReference type="Pfam" id="PF00441"/>
    </source>
</evidence>
<dbReference type="GO" id="GO:0016627">
    <property type="term" value="F:oxidoreductase activity, acting on the CH-CH group of donors"/>
    <property type="evidence" value="ECO:0007669"/>
    <property type="project" value="InterPro"/>
</dbReference>
<dbReference type="Pfam" id="PF00441">
    <property type="entry name" value="Acyl-CoA_dh_1"/>
    <property type="match status" value="1"/>
</dbReference>
<evidence type="ECO:0000259" key="9">
    <source>
        <dbReference type="Pfam" id="PF02771"/>
    </source>
</evidence>
<feature type="domain" description="Acyl-CoA dehydrogenase/oxidase C-terminal" evidence="7">
    <location>
        <begin position="231"/>
        <end position="390"/>
    </location>
</feature>
<dbReference type="InterPro" id="IPR046373">
    <property type="entry name" value="Acyl-CoA_Oxase/DH_mid-dom_sf"/>
</dbReference>
<dbReference type="RefSeq" id="WP_151596070.1">
    <property type="nucleotide sequence ID" value="NZ_WBMS02000020.1"/>
</dbReference>
<protein>
    <submittedName>
        <fullName evidence="10">Acyl-CoA dehydrogenase</fullName>
    </submittedName>
</protein>
<comment type="caution">
    <text evidence="10">The sequence shown here is derived from an EMBL/GenBank/DDBJ whole genome shotgun (WGS) entry which is preliminary data.</text>
</comment>
<dbReference type="SUPFAM" id="SSF47203">
    <property type="entry name" value="Acyl-CoA dehydrogenase C-terminal domain-like"/>
    <property type="match status" value="1"/>
</dbReference>
<evidence type="ECO:0000259" key="8">
    <source>
        <dbReference type="Pfam" id="PF02770"/>
    </source>
</evidence>
<keyword evidence="3 6" id="KW-0285">Flavoprotein</keyword>
<name>A0A6I4MG25_9ACTN</name>
<keyword evidence="4 6" id="KW-0274">FAD</keyword>
<evidence type="ECO:0000256" key="2">
    <source>
        <dbReference type="ARBA" id="ARBA00009347"/>
    </source>
</evidence>
<dbReference type="InterPro" id="IPR006091">
    <property type="entry name" value="Acyl-CoA_Oxase/DH_mid-dom"/>
</dbReference>
<dbReference type="InterPro" id="IPR009075">
    <property type="entry name" value="AcylCo_DH/oxidase_C"/>
</dbReference>
<reference evidence="10" key="1">
    <citation type="submission" date="2019-12" db="EMBL/GenBank/DDBJ databases">
        <title>Actinomadura physcomitrii sp. nov., a novel actinomycete isolated from moss [Physcomitrium sphaericum (Ludw) Fuernr].</title>
        <authorList>
            <person name="Zhuang X."/>
        </authorList>
    </citation>
    <scope>NUCLEOTIDE SEQUENCE [LARGE SCALE GENOMIC DNA]</scope>
    <source>
        <strain evidence="10">LD22</strain>
    </source>
</reference>
<evidence type="ECO:0000256" key="6">
    <source>
        <dbReference type="RuleBase" id="RU362125"/>
    </source>
</evidence>
<feature type="domain" description="Acyl-CoA oxidase/dehydrogenase middle" evidence="8">
    <location>
        <begin position="127"/>
        <end position="219"/>
    </location>
</feature>
<proteinExistence type="inferred from homology"/>
<keyword evidence="11" id="KW-1185">Reference proteome</keyword>
<evidence type="ECO:0000256" key="4">
    <source>
        <dbReference type="ARBA" id="ARBA00022827"/>
    </source>
</evidence>
<gene>
    <name evidence="10" type="ORF">F8568_024710</name>
</gene>
<accession>A0A6I4MG25</accession>
<dbReference type="PANTHER" id="PTHR43292">
    <property type="entry name" value="ACYL-COA DEHYDROGENASE"/>
    <property type="match status" value="1"/>
</dbReference>
<evidence type="ECO:0000256" key="3">
    <source>
        <dbReference type="ARBA" id="ARBA00022630"/>
    </source>
</evidence>
<dbReference type="Gene3D" id="1.20.140.10">
    <property type="entry name" value="Butyryl-CoA Dehydrogenase, subunit A, domain 3"/>
    <property type="match status" value="1"/>
</dbReference>
<organism evidence="10 11">
    <name type="scientific">Actinomadura physcomitrii</name>
    <dbReference type="NCBI Taxonomy" id="2650748"/>
    <lineage>
        <taxon>Bacteria</taxon>
        <taxon>Bacillati</taxon>
        <taxon>Actinomycetota</taxon>
        <taxon>Actinomycetes</taxon>
        <taxon>Streptosporangiales</taxon>
        <taxon>Thermomonosporaceae</taxon>
        <taxon>Actinomadura</taxon>
    </lineage>
</organism>
<keyword evidence="5 6" id="KW-0560">Oxidoreductase</keyword>